<evidence type="ECO:0000313" key="1">
    <source>
        <dbReference type="EMBL" id="HIV12374.1"/>
    </source>
</evidence>
<sequence length="199" mass="24221">MVDGKEYRIYADFRTSMLFETMMRSSLDDWEKLRQMLQLYYPVVPENCQEAIRQALWFYNCGKMEEEQEEKNQTSRQFRENRVSYSFNQDAPYIYAAFRAEYGINLQTIPSKDLHWWEFIALFDALGERHKIKQIMYWRTCDTSGLPSKEVRRINELRKRYELKDDLSCKAKVTLAQRNQKMKDYVNKRFEEVKRRGRP</sequence>
<reference evidence="1" key="1">
    <citation type="submission" date="2020-10" db="EMBL/GenBank/DDBJ databases">
        <authorList>
            <person name="Gilroy R."/>
        </authorList>
    </citation>
    <scope>NUCLEOTIDE SEQUENCE</scope>
    <source>
        <strain evidence="1">ChiBcec2-4451</strain>
    </source>
</reference>
<dbReference type="AlphaFoldDB" id="A0A9D1T612"/>
<reference evidence="1" key="2">
    <citation type="journal article" date="2021" name="PeerJ">
        <title>Extensive microbial diversity within the chicken gut microbiome revealed by metagenomics and culture.</title>
        <authorList>
            <person name="Gilroy R."/>
            <person name="Ravi A."/>
            <person name="Getino M."/>
            <person name="Pursley I."/>
            <person name="Horton D.L."/>
            <person name="Alikhan N.F."/>
            <person name="Baker D."/>
            <person name="Gharbi K."/>
            <person name="Hall N."/>
            <person name="Watson M."/>
            <person name="Adriaenssens E.M."/>
            <person name="Foster-Nyarko E."/>
            <person name="Jarju S."/>
            <person name="Secka A."/>
            <person name="Antonio M."/>
            <person name="Oren A."/>
            <person name="Chaudhuri R.R."/>
            <person name="La Ragione R."/>
            <person name="Hildebrand F."/>
            <person name="Pallen M.J."/>
        </authorList>
    </citation>
    <scope>NUCLEOTIDE SEQUENCE</scope>
    <source>
        <strain evidence="1">ChiBcec2-4451</strain>
    </source>
</reference>
<dbReference type="Pfam" id="PF06854">
    <property type="entry name" value="Phage_Gp15"/>
    <property type="match status" value="1"/>
</dbReference>
<dbReference type="Proteomes" id="UP000886723">
    <property type="component" value="Unassembled WGS sequence"/>
</dbReference>
<gene>
    <name evidence="1" type="ORF">IAA63_04435</name>
</gene>
<dbReference type="EMBL" id="DVON01000094">
    <property type="protein sequence ID" value="HIV12374.1"/>
    <property type="molecule type" value="Genomic_DNA"/>
</dbReference>
<evidence type="ECO:0000313" key="2">
    <source>
        <dbReference type="Proteomes" id="UP000886723"/>
    </source>
</evidence>
<proteinExistence type="predicted"/>
<name>A0A9D1T612_9FIRM</name>
<organism evidence="1 2">
    <name type="scientific">Candidatus Pullilachnospira stercoravium</name>
    <dbReference type="NCBI Taxonomy" id="2840913"/>
    <lineage>
        <taxon>Bacteria</taxon>
        <taxon>Bacillati</taxon>
        <taxon>Bacillota</taxon>
        <taxon>Clostridia</taxon>
        <taxon>Lachnospirales</taxon>
        <taxon>Lachnospiraceae</taxon>
        <taxon>Lachnospiraceae incertae sedis</taxon>
        <taxon>Candidatus Pullilachnospira</taxon>
    </lineage>
</organism>
<accession>A0A9D1T612</accession>
<dbReference type="InterPro" id="IPR009660">
    <property type="entry name" value="Phage_A500_Gp15"/>
</dbReference>
<protein>
    <submittedName>
        <fullName evidence="1">Bacteriophage Gp15 family protein</fullName>
    </submittedName>
</protein>
<comment type="caution">
    <text evidence="1">The sequence shown here is derived from an EMBL/GenBank/DDBJ whole genome shotgun (WGS) entry which is preliminary data.</text>
</comment>